<dbReference type="KEGG" id="mik:FOE78_15700"/>
<dbReference type="InterPro" id="IPR016181">
    <property type="entry name" value="Acyl_CoA_acyltransferase"/>
</dbReference>
<dbReference type="GO" id="GO:0005737">
    <property type="term" value="C:cytoplasm"/>
    <property type="evidence" value="ECO:0007669"/>
    <property type="project" value="TreeGrafter"/>
</dbReference>
<proteinExistence type="predicted"/>
<protein>
    <submittedName>
        <fullName evidence="2">GNAT family N-acetyltransferase</fullName>
    </submittedName>
</protein>
<dbReference type="GO" id="GO:1990189">
    <property type="term" value="F:protein N-terminal-serine acetyltransferase activity"/>
    <property type="evidence" value="ECO:0007669"/>
    <property type="project" value="TreeGrafter"/>
</dbReference>
<dbReference type="GO" id="GO:0008999">
    <property type="term" value="F:protein-N-terminal-alanine acetyltransferase activity"/>
    <property type="evidence" value="ECO:0007669"/>
    <property type="project" value="TreeGrafter"/>
</dbReference>
<dbReference type="Gene3D" id="3.40.630.30">
    <property type="match status" value="1"/>
</dbReference>
<accession>A0A516Q1A4</accession>
<evidence type="ECO:0000313" key="3">
    <source>
        <dbReference type="Proteomes" id="UP000319263"/>
    </source>
</evidence>
<keyword evidence="3" id="KW-1185">Reference proteome</keyword>
<feature type="domain" description="N-acetyltransferase" evidence="1">
    <location>
        <begin position="31"/>
        <end position="190"/>
    </location>
</feature>
<dbReference type="PANTHER" id="PTHR43441:SF2">
    <property type="entry name" value="FAMILY ACETYLTRANSFERASE, PUTATIVE (AFU_ORTHOLOGUE AFUA_7G00850)-RELATED"/>
    <property type="match status" value="1"/>
</dbReference>
<reference evidence="2 3" key="1">
    <citation type="submission" date="2019-07" db="EMBL/GenBank/DDBJ databases">
        <title>Microlunatus dokdonensis sp. nov. isolated from the rhizospheric soil of the wild plant Elymus tsukushiensis.</title>
        <authorList>
            <person name="Ghim S.-Y."/>
            <person name="Hwang Y.-J."/>
            <person name="Son J.-S."/>
            <person name="Shin J.-H."/>
        </authorList>
    </citation>
    <scope>NUCLEOTIDE SEQUENCE [LARGE SCALE GENOMIC DNA]</scope>
    <source>
        <strain evidence="2 3">KUDC0627</strain>
    </source>
</reference>
<dbReference type="EMBL" id="CP041692">
    <property type="protein sequence ID" value="QDP97178.1"/>
    <property type="molecule type" value="Genomic_DNA"/>
</dbReference>
<organism evidence="2 3">
    <name type="scientific">Microlunatus elymi</name>
    <dbReference type="NCBI Taxonomy" id="2596828"/>
    <lineage>
        <taxon>Bacteria</taxon>
        <taxon>Bacillati</taxon>
        <taxon>Actinomycetota</taxon>
        <taxon>Actinomycetes</taxon>
        <taxon>Propionibacteriales</taxon>
        <taxon>Propionibacteriaceae</taxon>
        <taxon>Microlunatus</taxon>
    </lineage>
</organism>
<name>A0A516Q1A4_9ACTN</name>
<dbReference type="AlphaFoldDB" id="A0A516Q1A4"/>
<evidence type="ECO:0000259" key="1">
    <source>
        <dbReference type="PROSITE" id="PS51186"/>
    </source>
</evidence>
<evidence type="ECO:0000313" key="2">
    <source>
        <dbReference type="EMBL" id="QDP97178.1"/>
    </source>
</evidence>
<dbReference type="Pfam" id="PF13302">
    <property type="entry name" value="Acetyltransf_3"/>
    <property type="match status" value="1"/>
</dbReference>
<gene>
    <name evidence="2" type="ORF">FOE78_15700</name>
</gene>
<dbReference type="PROSITE" id="PS51186">
    <property type="entry name" value="GNAT"/>
    <property type="match status" value="1"/>
</dbReference>
<dbReference type="CDD" id="cd04301">
    <property type="entry name" value="NAT_SF"/>
    <property type="match status" value="1"/>
</dbReference>
<dbReference type="SUPFAM" id="SSF55729">
    <property type="entry name" value="Acyl-CoA N-acyltransferases (Nat)"/>
    <property type="match status" value="1"/>
</dbReference>
<dbReference type="OrthoDB" id="3533156at2"/>
<keyword evidence="2" id="KW-0808">Transferase</keyword>
<sequence>MLWADGFSVVPLTAQCDARAVDWSEIGGTWWRLRPASWADEAAIAEYGRGPDPSWIGIAASSPPQRAHDVVQEFVKGAAGDFGLVHLAVLKESDAIIGMIGAQKHGPDIVEIVYGIAPAWRGRGLATEMLTSLTRAAQDQDASRRYELVIDPSNAASRRVAEKSGYRCVGTRDSFVKATGETYEDLLYVPSWQVD</sequence>
<dbReference type="Proteomes" id="UP000319263">
    <property type="component" value="Chromosome"/>
</dbReference>
<dbReference type="InterPro" id="IPR000182">
    <property type="entry name" value="GNAT_dom"/>
</dbReference>
<dbReference type="InterPro" id="IPR051908">
    <property type="entry name" value="Ribosomal_N-acetyltransferase"/>
</dbReference>
<dbReference type="PANTHER" id="PTHR43441">
    <property type="entry name" value="RIBOSOMAL-PROTEIN-SERINE ACETYLTRANSFERASE"/>
    <property type="match status" value="1"/>
</dbReference>